<dbReference type="GO" id="GO:0004081">
    <property type="term" value="F:bis(5'-nucleosyl)-tetraphosphatase (asymmetrical) activity"/>
    <property type="evidence" value="ECO:0007669"/>
    <property type="project" value="UniProtKB-EC"/>
</dbReference>
<dbReference type="SUPFAM" id="SSF55811">
    <property type="entry name" value="Nudix"/>
    <property type="match status" value="1"/>
</dbReference>
<dbReference type="GO" id="GO:0006167">
    <property type="term" value="P:AMP biosynthetic process"/>
    <property type="evidence" value="ECO:0007669"/>
    <property type="project" value="TreeGrafter"/>
</dbReference>
<proteinExistence type="inferred from homology"/>
<keyword evidence="5" id="KW-0547">Nucleotide-binding</keyword>
<evidence type="ECO:0000256" key="11">
    <source>
        <dbReference type="ARBA" id="ARBA00045172"/>
    </source>
</evidence>
<evidence type="ECO:0000256" key="9">
    <source>
        <dbReference type="ARBA" id="ARBA00029676"/>
    </source>
</evidence>
<feature type="domain" description="Nudix hydrolase" evidence="15">
    <location>
        <begin position="37"/>
        <end position="175"/>
    </location>
</feature>
<comment type="catalytic activity">
    <reaction evidence="13">
        <text>P(1),P(4)-bis(5'-guanosyl) tetraphosphate + H2O = GMP + GTP + 2 H(+)</text>
        <dbReference type="Rhea" id="RHEA:22484"/>
        <dbReference type="ChEBI" id="CHEBI:15377"/>
        <dbReference type="ChEBI" id="CHEBI:15378"/>
        <dbReference type="ChEBI" id="CHEBI:37565"/>
        <dbReference type="ChEBI" id="CHEBI:57553"/>
        <dbReference type="ChEBI" id="CHEBI:58115"/>
        <dbReference type="EC" id="3.6.1.17"/>
    </reaction>
</comment>
<dbReference type="CDD" id="cd03428">
    <property type="entry name" value="NUDIX_Ap4A_Nudt2"/>
    <property type="match status" value="1"/>
</dbReference>
<organism evidence="16 17">
    <name type="scientific">Cricetulus griseus</name>
    <name type="common">Chinese hamster</name>
    <name type="synonym">Cricetulus barabensis griseus</name>
    <dbReference type="NCBI Taxonomy" id="10029"/>
    <lineage>
        <taxon>Eukaryota</taxon>
        <taxon>Metazoa</taxon>
        <taxon>Chordata</taxon>
        <taxon>Craniata</taxon>
        <taxon>Vertebrata</taxon>
        <taxon>Euteleostomi</taxon>
        <taxon>Mammalia</taxon>
        <taxon>Eutheria</taxon>
        <taxon>Euarchontoglires</taxon>
        <taxon>Glires</taxon>
        <taxon>Rodentia</taxon>
        <taxon>Myomorpha</taxon>
        <taxon>Muroidea</taxon>
        <taxon>Cricetidae</taxon>
        <taxon>Cricetinae</taxon>
        <taxon>Cricetulus</taxon>
    </lineage>
</organism>
<reference evidence="16" key="2">
    <citation type="journal article" date="2020" name="Biotechnol. Bioeng.">
        <title>Chromosome-scale scaffolds for the Chinese hamster reference genome assembly to facilitate the study of the CHO epigenome.</title>
        <authorList>
            <person name="Hilliard W."/>
            <person name="MacDonald M."/>
            <person name="Lee K.H."/>
        </authorList>
    </citation>
    <scope>NUCLEOTIDE SEQUENCE [LARGE SCALE GENOMIC DNA]</scope>
    <source>
        <strain evidence="16">17A/GY</strain>
    </source>
</reference>
<evidence type="ECO:0000256" key="3">
    <source>
        <dbReference type="ARBA" id="ARBA00012447"/>
    </source>
</evidence>
<dbReference type="InterPro" id="IPR000086">
    <property type="entry name" value="NUDIX_hydrolase_dom"/>
</dbReference>
<evidence type="ECO:0000256" key="10">
    <source>
        <dbReference type="ARBA" id="ARBA00032644"/>
    </source>
</evidence>
<dbReference type="GO" id="GO:0006754">
    <property type="term" value="P:ATP biosynthetic process"/>
    <property type="evidence" value="ECO:0007669"/>
    <property type="project" value="TreeGrafter"/>
</dbReference>
<evidence type="ECO:0000256" key="8">
    <source>
        <dbReference type="ARBA" id="ARBA00024504"/>
    </source>
</evidence>
<evidence type="ECO:0000256" key="12">
    <source>
        <dbReference type="ARBA" id="ARBA00048667"/>
    </source>
</evidence>
<evidence type="ECO:0000256" key="2">
    <source>
        <dbReference type="ARBA" id="ARBA00005582"/>
    </source>
</evidence>
<dbReference type="GO" id="GO:0005525">
    <property type="term" value="F:GTP binding"/>
    <property type="evidence" value="ECO:0007669"/>
    <property type="project" value="UniProtKB-KW"/>
</dbReference>
<dbReference type="EC" id="3.6.1.17" evidence="3"/>
<evidence type="ECO:0000256" key="5">
    <source>
        <dbReference type="ARBA" id="ARBA00022741"/>
    </source>
</evidence>
<dbReference type="OrthoDB" id="276276at2759"/>
<evidence type="ECO:0000259" key="15">
    <source>
        <dbReference type="PROSITE" id="PS51462"/>
    </source>
</evidence>
<comment type="catalytic activity">
    <reaction evidence="12">
        <text>a 5'-end CoA-ribonucleoside in mRNA + H2O = a 5'-end phospho-adenosine-phospho-ribonucleoside in mRNA + (R)-4'-phosphopantetheine + 2 H(+)</text>
        <dbReference type="Rhea" id="RHEA:67592"/>
        <dbReference type="Rhea" id="RHEA-COMP:15719"/>
        <dbReference type="Rhea" id="RHEA-COMP:17276"/>
        <dbReference type="ChEBI" id="CHEBI:15377"/>
        <dbReference type="ChEBI" id="CHEBI:15378"/>
        <dbReference type="ChEBI" id="CHEBI:61723"/>
        <dbReference type="ChEBI" id="CHEBI:144051"/>
        <dbReference type="ChEBI" id="CHEBI:172371"/>
    </reaction>
    <physiologicalReaction direction="left-to-right" evidence="12">
        <dbReference type="Rhea" id="RHEA:67593"/>
    </physiologicalReaction>
</comment>
<keyword evidence="6 14" id="KW-0378">Hydrolase</keyword>
<evidence type="ECO:0000256" key="14">
    <source>
        <dbReference type="RuleBase" id="RU003476"/>
    </source>
</evidence>
<dbReference type="RefSeq" id="XP_027259143.1">
    <property type="nucleotide sequence ID" value="XM_027403342.2"/>
</dbReference>
<comment type="cofactor">
    <cofactor evidence="1">
        <name>a divalent metal cation</name>
        <dbReference type="ChEBI" id="CHEBI:60240"/>
    </cofactor>
</comment>
<name>A0A9J7FJH6_CRIGR</name>
<evidence type="ECO:0000256" key="7">
    <source>
        <dbReference type="ARBA" id="ARBA00023134"/>
    </source>
</evidence>
<sequence>MPNSVARLKSSRALLIGWRASSPFKDRLLPRCCGYIMALRACGLIIFRRHLIPKVDNSTIEFLLLQASNGIHHWTPPKGHVDPGETDLETALRETQEETGIEASQLTIIEGFRKELNYVAWKKPKTVIYWLAEVKDYNVEICLSQEHQAYRWLGLEEACQLAQFNEMQATLQEGHHFLCSTPV</sequence>
<dbReference type="KEGG" id="cge:100769146"/>
<dbReference type="InterPro" id="IPR003565">
    <property type="entry name" value="Tetra_PHTase"/>
</dbReference>
<dbReference type="FunFam" id="3.90.79.10:FF:000037">
    <property type="entry name" value="Nudix hydrolase 2"/>
    <property type="match status" value="1"/>
</dbReference>
<dbReference type="PANTHER" id="PTHR21340">
    <property type="entry name" value="DIADENOSINE 5,5-P1,P4-TETRAPHOSPHATE PYROPHOSPHOHYDROLASE MUTT"/>
    <property type="match status" value="1"/>
</dbReference>
<comment type="similarity">
    <text evidence="2 14">Belongs to the Nudix hydrolase family.</text>
</comment>
<protein>
    <recommendedName>
        <fullName evidence="4">Bis(5'-nucleosyl)-tetraphosphatase [asymmetrical]</fullName>
        <ecNumber evidence="3">3.6.1.17</ecNumber>
    </recommendedName>
    <alternativeName>
        <fullName evidence="10">Diadenosine 5',5'''-P1,P4-tetraphosphate asymmetrical hydrolase</fullName>
    </alternativeName>
    <alternativeName>
        <fullName evidence="9">Nucleoside diphosphate-linked moiety X motif 2</fullName>
    </alternativeName>
</protein>
<dbReference type="AlphaFoldDB" id="A0A9J7FJH6"/>
<comment type="catalytic activity">
    <reaction evidence="8">
        <text>a 5'-end FAD-phospho-ribonucleoside in mRNA + H2O = a 5'-end phospho-adenosine-phospho-ribonucleoside in mRNA + FMN + 2 H(+)</text>
        <dbReference type="Rhea" id="RHEA:67588"/>
        <dbReference type="Rhea" id="RHEA-COMP:15719"/>
        <dbReference type="Rhea" id="RHEA-COMP:17275"/>
        <dbReference type="ChEBI" id="CHEBI:15377"/>
        <dbReference type="ChEBI" id="CHEBI:15378"/>
        <dbReference type="ChEBI" id="CHEBI:58210"/>
        <dbReference type="ChEBI" id="CHEBI:144051"/>
        <dbReference type="ChEBI" id="CHEBI:172372"/>
    </reaction>
    <physiologicalReaction direction="left-to-right" evidence="8">
        <dbReference type="Rhea" id="RHEA:67589"/>
    </physiologicalReaction>
</comment>
<reference evidence="17" key="3">
    <citation type="submission" date="2025-08" db="UniProtKB">
        <authorList>
            <consortium name="RefSeq"/>
        </authorList>
    </citation>
    <scope>IDENTIFICATION</scope>
    <source>
        <strain evidence="17">17A/GY</strain>
        <tissue evidence="17">Liver</tissue>
    </source>
</reference>
<dbReference type="CTD" id="318"/>
<keyword evidence="16" id="KW-1185">Reference proteome</keyword>
<dbReference type="InterPro" id="IPR020476">
    <property type="entry name" value="Nudix_hydrolase"/>
</dbReference>
<accession>A0A9J7FJH6</accession>
<dbReference type="PRINTS" id="PR01405">
    <property type="entry name" value="TETRPHPHTASE"/>
</dbReference>
<dbReference type="PROSITE" id="PS51462">
    <property type="entry name" value="NUDIX"/>
    <property type="match status" value="1"/>
</dbReference>
<dbReference type="Gene3D" id="3.90.79.10">
    <property type="entry name" value="Nucleoside Triphosphate Pyrophosphohydrolase"/>
    <property type="match status" value="1"/>
</dbReference>
<dbReference type="PANTHER" id="PTHR21340:SF0">
    <property type="entry name" value="BIS(5'-NUCLEOSYL)-TETRAPHOSPHATASE [ASYMMETRICAL]"/>
    <property type="match status" value="1"/>
</dbReference>
<dbReference type="GeneID" id="100769146"/>
<evidence type="ECO:0000256" key="13">
    <source>
        <dbReference type="ARBA" id="ARBA00048896"/>
    </source>
</evidence>
<keyword evidence="7" id="KW-0342">GTP-binding</keyword>
<dbReference type="Pfam" id="PF00293">
    <property type="entry name" value="NUDIX"/>
    <property type="match status" value="1"/>
</dbReference>
<evidence type="ECO:0000256" key="1">
    <source>
        <dbReference type="ARBA" id="ARBA00001968"/>
    </source>
</evidence>
<dbReference type="InterPro" id="IPR020084">
    <property type="entry name" value="NUDIX_hydrolase_CS"/>
</dbReference>
<dbReference type="InterPro" id="IPR015797">
    <property type="entry name" value="NUDIX_hydrolase-like_dom_sf"/>
</dbReference>
<dbReference type="InterPro" id="IPR051325">
    <property type="entry name" value="Nudix_hydrolase_domain"/>
</dbReference>
<dbReference type="Proteomes" id="UP001108280">
    <property type="component" value="Chromosome 2"/>
</dbReference>
<evidence type="ECO:0000313" key="17">
    <source>
        <dbReference type="RefSeq" id="XP_027259143.1"/>
    </source>
</evidence>
<evidence type="ECO:0000313" key="16">
    <source>
        <dbReference type="Proteomes" id="UP001108280"/>
    </source>
</evidence>
<dbReference type="PROSITE" id="PS00893">
    <property type="entry name" value="NUDIX_BOX"/>
    <property type="match status" value="1"/>
</dbReference>
<evidence type="ECO:0000256" key="4">
    <source>
        <dbReference type="ARBA" id="ARBA00018911"/>
    </source>
</evidence>
<comment type="function">
    <text evidence="11">Catalyzes the asymmetric hydrolysis of diadenosine 5',5'''-P1,P4-tetraphosphate (Ap4A) to yield AMP and ATP. Exhibits decapping activity towards FAD-capped RNAs and dpCoA-capped RNAs in vitro.</text>
</comment>
<dbReference type="PRINTS" id="PR00502">
    <property type="entry name" value="NUDIXFAMILY"/>
</dbReference>
<reference evidence="16" key="1">
    <citation type="journal article" date="2018" name="Biotechnol. Bioeng.">
        <title>A reference genome of the Chinese hamster based on a hybrid assembly strategy.</title>
        <authorList>
            <person name="Rupp O."/>
            <person name="MacDonald M.L."/>
            <person name="Li S."/>
            <person name="Dhiman H."/>
            <person name="Polson S."/>
            <person name="Griep S."/>
            <person name="Heffner K."/>
            <person name="Hernandez I."/>
            <person name="Brinkrolf K."/>
            <person name="Jadhav V."/>
            <person name="Samoudi M."/>
            <person name="Hao H."/>
            <person name="Kingham B."/>
            <person name="Goesmann A."/>
            <person name="Betenbaugh M.J."/>
            <person name="Lewis N.E."/>
            <person name="Borth N."/>
            <person name="Lee K.H."/>
        </authorList>
    </citation>
    <scope>NUCLEOTIDE SEQUENCE [LARGE SCALE GENOMIC DNA]</scope>
    <source>
        <strain evidence="16">17A/GY</strain>
    </source>
</reference>
<gene>
    <name evidence="17" type="primary">Nudt2</name>
</gene>
<evidence type="ECO:0000256" key="6">
    <source>
        <dbReference type="ARBA" id="ARBA00022801"/>
    </source>
</evidence>